<dbReference type="PANTHER" id="PTHR24260">
    <property type="match status" value="1"/>
</dbReference>
<gene>
    <name evidence="3" type="ORF">ACFQLX_13295</name>
</gene>
<organism evidence="3 4">
    <name type="scientific">Streptomyces polyrhachis</name>
    <dbReference type="NCBI Taxonomy" id="1282885"/>
    <lineage>
        <taxon>Bacteria</taxon>
        <taxon>Bacillati</taxon>
        <taxon>Actinomycetota</taxon>
        <taxon>Actinomycetes</taxon>
        <taxon>Kitasatosporales</taxon>
        <taxon>Streptomycetaceae</taxon>
        <taxon>Streptomyces</taxon>
    </lineage>
</organism>
<dbReference type="SMART" id="SM00020">
    <property type="entry name" value="Tryp_SPc"/>
    <property type="match status" value="1"/>
</dbReference>
<evidence type="ECO:0000259" key="2">
    <source>
        <dbReference type="PROSITE" id="PS50240"/>
    </source>
</evidence>
<keyword evidence="3" id="KW-0378">Hydrolase</keyword>
<dbReference type="SUPFAM" id="SSF50494">
    <property type="entry name" value="Trypsin-like serine proteases"/>
    <property type="match status" value="1"/>
</dbReference>
<dbReference type="Proteomes" id="UP001596413">
    <property type="component" value="Unassembled WGS sequence"/>
</dbReference>
<dbReference type="PROSITE" id="PS00134">
    <property type="entry name" value="TRYPSIN_HIS"/>
    <property type="match status" value="1"/>
</dbReference>
<dbReference type="Pfam" id="PF00089">
    <property type="entry name" value="Trypsin"/>
    <property type="match status" value="2"/>
</dbReference>
<feature type="domain" description="Peptidase S1" evidence="2">
    <location>
        <begin position="7"/>
        <end position="278"/>
    </location>
</feature>
<name>A0ABW2GEJ9_9ACTN</name>
<dbReference type="InterPro" id="IPR001254">
    <property type="entry name" value="Trypsin_dom"/>
</dbReference>
<dbReference type="PROSITE" id="PS50240">
    <property type="entry name" value="TRYPSIN_DOM"/>
    <property type="match status" value="1"/>
</dbReference>
<sequence length="287" mass="30705">MTPSAAITGGTEDTANTYSNVGMLVFYQPDGRFRCSGTLISPRVFLTAAHCTFNDIGKVAVTFDPEVARTAEESARNIPRAADDSGPADAVSETGFAASDVTGPKYQGDLDWHLGSARTHPQYSDFTDMANWNDTGVVILDEPVDLPVAQLAPANYLDRFAQPRLNSTEILAVGYGTEVRQAPSGPQKPTPMGLPVVRRYTTEIGQKLTPQVLQLNGNEHDNRAGGGTCFGDSGGPSFHGGYVVGDTSYGYTDNCRYLGGIQRVDAPVVRNWLLDCMADLACASKDD</sequence>
<comment type="caution">
    <text evidence="3">The sequence shown here is derived from an EMBL/GenBank/DDBJ whole genome shotgun (WGS) entry which is preliminary data.</text>
</comment>
<dbReference type="InterPro" id="IPR051333">
    <property type="entry name" value="CLIP_Serine_Protease"/>
</dbReference>
<dbReference type="InterPro" id="IPR018114">
    <property type="entry name" value="TRYPSIN_HIS"/>
</dbReference>
<protein>
    <submittedName>
        <fullName evidence="3">Trypsin-like serine protease</fullName>
        <ecNumber evidence="3">3.4.21.-</ecNumber>
    </submittedName>
</protein>
<feature type="region of interest" description="Disordered" evidence="1">
    <location>
        <begin position="74"/>
        <end position="102"/>
    </location>
</feature>
<proteinExistence type="predicted"/>
<evidence type="ECO:0000313" key="4">
    <source>
        <dbReference type="Proteomes" id="UP001596413"/>
    </source>
</evidence>
<dbReference type="InterPro" id="IPR001314">
    <property type="entry name" value="Peptidase_S1A"/>
</dbReference>
<dbReference type="GO" id="GO:0016787">
    <property type="term" value="F:hydrolase activity"/>
    <property type="evidence" value="ECO:0007669"/>
    <property type="project" value="UniProtKB-KW"/>
</dbReference>
<dbReference type="EC" id="3.4.21.-" evidence="3"/>
<dbReference type="InterPro" id="IPR009003">
    <property type="entry name" value="Peptidase_S1_PA"/>
</dbReference>
<keyword evidence="4" id="KW-1185">Reference proteome</keyword>
<evidence type="ECO:0000256" key="1">
    <source>
        <dbReference type="SAM" id="MobiDB-lite"/>
    </source>
</evidence>
<accession>A0ABW2GEJ9</accession>
<dbReference type="Gene3D" id="2.40.10.10">
    <property type="entry name" value="Trypsin-like serine proteases"/>
    <property type="match status" value="1"/>
</dbReference>
<evidence type="ECO:0000313" key="3">
    <source>
        <dbReference type="EMBL" id="MFC7219133.1"/>
    </source>
</evidence>
<reference evidence="4" key="1">
    <citation type="journal article" date="2019" name="Int. J. Syst. Evol. Microbiol.">
        <title>The Global Catalogue of Microorganisms (GCM) 10K type strain sequencing project: providing services to taxonomists for standard genome sequencing and annotation.</title>
        <authorList>
            <consortium name="The Broad Institute Genomics Platform"/>
            <consortium name="The Broad Institute Genome Sequencing Center for Infectious Disease"/>
            <person name="Wu L."/>
            <person name="Ma J."/>
        </authorList>
    </citation>
    <scope>NUCLEOTIDE SEQUENCE [LARGE SCALE GENOMIC DNA]</scope>
    <source>
        <strain evidence="4">CGMCC 1.13681</strain>
    </source>
</reference>
<dbReference type="RefSeq" id="WP_386414676.1">
    <property type="nucleotide sequence ID" value="NZ_JBHSZO010000018.1"/>
</dbReference>
<dbReference type="InterPro" id="IPR043504">
    <property type="entry name" value="Peptidase_S1_PA_chymotrypsin"/>
</dbReference>
<dbReference type="PANTHER" id="PTHR24260:SF132">
    <property type="entry name" value="PEPTIDASE S1 DOMAIN-CONTAINING PROTEIN"/>
    <property type="match status" value="1"/>
</dbReference>
<dbReference type="PRINTS" id="PR00722">
    <property type="entry name" value="CHYMOTRYPSIN"/>
</dbReference>
<dbReference type="EMBL" id="JBHSZO010000018">
    <property type="protein sequence ID" value="MFC7219133.1"/>
    <property type="molecule type" value="Genomic_DNA"/>
</dbReference>